<dbReference type="Pfam" id="PF06013">
    <property type="entry name" value="WXG100"/>
    <property type="match status" value="1"/>
</dbReference>
<gene>
    <name evidence="1" type="ORF">ACFO4N_16650</name>
</gene>
<dbReference type="EMBL" id="JBHSFW010000019">
    <property type="protein sequence ID" value="MFC4620334.1"/>
    <property type="molecule type" value="Genomic_DNA"/>
</dbReference>
<proteinExistence type="predicted"/>
<accession>A0ABV9GS01</accession>
<dbReference type="Proteomes" id="UP001596022">
    <property type="component" value="Unassembled WGS sequence"/>
</dbReference>
<name>A0ABV9GS01_9BACL</name>
<reference evidence="2" key="1">
    <citation type="journal article" date="2019" name="Int. J. Syst. Evol. Microbiol.">
        <title>The Global Catalogue of Microorganisms (GCM) 10K type strain sequencing project: providing services to taxonomists for standard genome sequencing and annotation.</title>
        <authorList>
            <consortium name="The Broad Institute Genomics Platform"/>
            <consortium name="The Broad Institute Genome Sequencing Center for Infectious Disease"/>
            <person name="Wu L."/>
            <person name="Ma J."/>
        </authorList>
    </citation>
    <scope>NUCLEOTIDE SEQUENCE [LARGE SCALE GENOMIC DNA]</scope>
    <source>
        <strain evidence="2">CGMCC 1.16306</strain>
    </source>
</reference>
<protein>
    <submittedName>
        <fullName evidence="1">WXG100 family type VII secretion target</fullName>
    </submittedName>
</protein>
<evidence type="ECO:0000313" key="1">
    <source>
        <dbReference type="EMBL" id="MFC4620334.1"/>
    </source>
</evidence>
<comment type="caution">
    <text evidence="1">The sequence shown here is derived from an EMBL/GenBank/DDBJ whole genome shotgun (WGS) entry which is preliminary data.</text>
</comment>
<dbReference type="InterPro" id="IPR010310">
    <property type="entry name" value="T7SS_ESAT-6-like"/>
</dbReference>
<organism evidence="1 2">
    <name type="scientific">Camelliibacillus cellulosilyticus</name>
    <dbReference type="NCBI Taxonomy" id="2174486"/>
    <lineage>
        <taxon>Bacteria</taxon>
        <taxon>Bacillati</taxon>
        <taxon>Bacillota</taxon>
        <taxon>Bacilli</taxon>
        <taxon>Bacillales</taxon>
        <taxon>Sporolactobacillaceae</taxon>
        <taxon>Camelliibacillus</taxon>
    </lineage>
</organism>
<sequence>MGEVKIYGDKAHEAQAAAKALEQSIASACDQCEALISFLHSAKWRGKSRDAFLTYIEIIHKYNKDLKSALIKQTKAIQHLEDYINDFERDPSVREVKHL</sequence>
<dbReference type="RefSeq" id="WP_376847444.1">
    <property type="nucleotide sequence ID" value="NZ_JBHSFW010000019.1"/>
</dbReference>
<keyword evidence="2" id="KW-1185">Reference proteome</keyword>
<evidence type="ECO:0000313" key="2">
    <source>
        <dbReference type="Proteomes" id="UP001596022"/>
    </source>
</evidence>